<name>A0A7K3PKZ6_9ACTN</name>
<feature type="region of interest" description="Disordered" evidence="1">
    <location>
        <begin position="1"/>
        <end position="21"/>
    </location>
</feature>
<keyword evidence="2" id="KW-0808">Transferase</keyword>
<evidence type="ECO:0000313" key="3">
    <source>
        <dbReference type="Proteomes" id="UP000470446"/>
    </source>
</evidence>
<proteinExistence type="predicted"/>
<accession>A0A7K3PKZ6</accession>
<dbReference type="GO" id="GO:0008168">
    <property type="term" value="F:methyltransferase activity"/>
    <property type="evidence" value="ECO:0007669"/>
    <property type="project" value="UniProtKB-KW"/>
</dbReference>
<keyword evidence="2" id="KW-0489">Methyltransferase</keyword>
<feature type="non-terminal residue" evidence="2">
    <location>
        <position position="51"/>
    </location>
</feature>
<dbReference type="AlphaFoldDB" id="A0A7K3PKZ6"/>
<comment type="caution">
    <text evidence="2">The sequence shown here is derived from an EMBL/GenBank/DDBJ whole genome shotgun (WGS) entry which is preliminary data.</text>
</comment>
<reference evidence="2 3" key="1">
    <citation type="submission" date="2020-01" db="EMBL/GenBank/DDBJ databases">
        <title>Insect and environment-associated Actinomycetes.</title>
        <authorList>
            <person name="Currrie C."/>
            <person name="Chevrette M."/>
            <person name="Carlson C."/>
            <person name="Stubbendieck R."/>
            <person name="Wendt-Pienkowski E."/>
        </authorList>
    </citation>
    <scope>NUCLEOTIDE SEQUENCE [LARGE SCALE GENOMIC DNA]</scope>
    <source>
        <strain evidence="2 3">SID14163</strain>
    </source>
</reference>
<sequence length="51" mass="6010">MSEQPRRPRKPGKPYRRPQKDPVRILAFEALRAVDERDAYANLVLPPLLRK</sequence>
<dbReference type="GO" id="GO:0032259">
    <property type="term" value="P:methylation"/>
    <property type="evidence" value="ECO:0007669"/>
    <property type="project" value="UniProtKB-KW"/>
</dbReference>
<organism evidence="2 3">
    <name type="scientific">Streptomyces coelicoflavus</name>
    <dbReference type="NCBI Taxonomy" id="285562"/>
    <lineage>
        <taxon>Bacteria</taxon>
        <taxon>Bacillati</taxon>
        <taxon>Actinomycetota</taxon>
        <taxon>Actinomycetes</taxon>
        <taxon>Kitasatosporales</taxon>
        <taxon>Streptomycetaceae</taxon>
        <taxon>Streptomyces</taxon>
    </lineage>
</organism>
<dbReference type="EMBL" id="JAAGMA010000308">
    <property type="protein sequence ID" value="NEB09595.1"/>
    <property type="molecule type" value="Genomic_DNA"/>
</dbReference>
<gene>
    <name evidence="2" type="ORF">G3I32_12075</name>
</gene>
<evidence type="ECO:0000256" key="1">
    <source>
        <dbReference type="SAM" id="MobiDB-lite"/>
    </source>
</evidence>
<evidence type="ECO:0000313" key="2">
    <source>
        <dbReference type="EMBL" id="NEB09595.1"/>
    </source>
</evidence>
<protein>
    <submittedName>
        <fullName evidence="2">rRNA cytosine-C5-methyltransferase</fullName>
    </submittedName>
</protein>
<feature type="compositionally biased region" description="Basic residues" evidence="1">
    <location>
        <begin position="7"/>
        <end position="17"/>
    </location>
</feature>
<dbReference type="Proteomes" id="UP000470446">
    <property type="component" value="Unassembled WGS sequence"/>
</dbReference>